<evidence type="ECO:0000313" key="2">
    <source>
        <dbReference type="EMBL" id="RJT88626.1"/>
    </source>
</evidence>
<comment type="caution">
    <text evidence="2">The sequence shown here is derived from an EMBL/GenBank/DDBJ whole genome shotgun (WGS) entry which is preliminary data.</text>
</comment>
<dbReference type="Gene3D" id="1.40.20.10">
    <property type="entry name" value="CHAD domain"/>
    <property type="match status" value="1"/>
</dbReference>
<feature type="domain" description="CHAD" evidence="1">
    <location>
        <begin position="253"/>
        <end position="563"/>
    </location>
</feature>
<dbReference type="InterPro" id="IPR007899">
    <property type="entry name" value="CHAD_dom"/>
</dbReference>
<dbReference type="EMBL" id="QZVS01000081">
    <property type="protein sequence ID" value="RJT88626.1"/>
    <property type="molecule type" value="Genomic_DNA"/>
</dbReference>
<dbReference type="Gene3D" id="2.40.320.10">
    <property type="entry name" value="Hypothetical Protein Pfu-838710-001"/>
    <property type="match status" value="1"/>
</dbReference>
<accession>A0A3A5MRJ4</accession>
<evidence type="ECO:0000313" key="3">
    <source>
        <dbReference type="Proteomes" id="UP000272015"/>
    </source>
</evidence>
<sequence>MTPRGTHSMTTTTEIERKYDVDRQLRLPDLLQIPGVAGLEFPGTVTLVAVYFDTETMNLAQNRIVLRRREGGGDAGWHIKLPAREGRTEMQWPLDVETGSGSGIDLDDSTGPGEAIDGGATDVPGRVLDPIRTIVRDRPLTPLARITTIRTTVLLLNDEGDAVAEIADDDVSASDMRGGVFRKWREWEVELFSAAPDSRKARTALLDAVEAALRAAGAQPSTSIAKIARALGADALTELTPSAPRTTKRAEPHAGSAASVVATLRELGARLLEADPRVRAEEPKGLRTMTATVQRLQSVLAVYRRLFERDTIEALRADLDVVGSALEAAAHAEARAGRVQKSLDHLAEPLRDEAAETRLLAETRADSLTAHAELRRMLTSRPYFGLLDRLDVFLLHPAVTPETYETAAREVTKSLGRGGRRLRESTDVALAARASAAGAVPTTPGESSALAGIDTVAAALREVHTAARRLRHAAEAVTPAADGGKKYRRLAAAAKKVEKALDAHGDDREFSVYVTGAATRAHAAGEATFVYGVLATRAEVEHDDVLADMRGEVKHIDRLSHKL</sequence>
<organism evidence="2 3">
    <name type="scientific">Cryobacterium melibiosiphilum</name>
    <dbReference type="NCBI Taxonomy" id="995039"/>
    <lineage>
        <taxon>Bacteria</taxon>
        <taxon>Bacillati</taxon>
        <taxon>Actinomycetota</taxon>
        <taxon>Actinomycetes</taxon>
        <taxon>Micrococcales</taxon>
        <taxon>Microbacteriaceae</taxon>
        <taxon>Cryobacterium</taxon>
    </lineage>
</organism>
<dbReference type="OrthoDB" id="9777271at2"/>
<name>A0A3A5MRJ4_9MICO</name>
<dbReference type="CDD" id="cd07374">
    <property type="entry name" value="CYTH-like_Pase"/>
    <property type="match status" value="1"/>
</dbReference>
<dbReference type="SMART" id="SM00880">
    <property type="entry name" value="CHAD"/>
    <property type="match status" value="1"/>
</dbReference>
<dbReference type="RefSeq" id="WP_119974522.1">
    <property type="nucleotide sequence ID" value="NZ_JBHSQA010000005.1"/>
</dbReference>
<dbReference type="PROSITE" id="PS51708">
    <property type="entry name" value="CHAD"/>
    <property type="match status" value="1"/>
</dbReference>
<dbReference type="Pfam" id="PF01928">
    <property type="entry name" value="CYTH"/>
    <property type="match status" value="1"/>
</dbReference>
<dbReference type="Pfam" id="PF05235">
    <property type="entry name" value="CHAD"/>
    <property type="match status" value="1"/>
</dbReference>
<dbReference type="Proteomes" id="UP000272015">
    <property type="component" value="Unassembled WGS sequence"/>
</dbReference>
<keyword evidence="3" id="KW-1185">Reference proteome</keyword>
<reference evidence="2 3" key="1">
    <citation type="submission" date="2018-09" db="EMBL/GenBank/DDBJ databases">
        <title>Novel species of Cryobacterium.</title>
        <authorList>
            <person name="Liu Q."/>
            <person name="Xin Y.-H."/>
        </authorList>
    </citation>
    <scope>NUCLEOTIDE SEQUENCE [LARGE SCALE GENOMIC DNA]</scope>
    <source>
        <strain evidence="2 3">Hh39</strain>
    </source>
</reference>
<dbReference type="InterPro" id="IPR033469">
    <property type="entry name" value="CYTH-like_dom_sf"/>
</dbReference>
<dbReference type="SUPFAM" id="SSF55154">
    <property type="entry name" value="CYTH-like phosphatases"/>
    <property type="match status" value="1"/>
</dbReference>
<evidence type="ECO:0000259" key="1">
    <source>
        <dbReference type="PROSITE" id="PS51708"/>
    </source>
</evidence>
<dbReference type="SMART" id="SM01118">
    <property type="entry name" value="CYTH"/>
    <property type="match status" value="1"/>
</dbReference>
<proteinExistence type="predicted"/>
<dbReference type="InterPro" id="IPR023577">
    <property type="entry name" value="CYTH_domain"/>
</dbReference>
<dbReference type="InterPro" id="IPR038186">
    <property type="entry name" value="CHAD_dom_sf"/>
</dbReference>
<protein>
    <submittedName>
        <fullName evidence="2">CHAD domain-containing protein</fullName>
    </submittedName>
</protein>
<dbReference type="AlphaFoldDB" id="A0A3A5MRJ4"/>
<gene>
    <name evidence="2" type="ORF">D6T64_09685</name>
</gene>